<evidence type="ECO:0000256" key="6">
    <source>
        <dbReference type="ARBA" id="ARBA00023136"/>
    </source>
</evidence>
<dbReference type="GO" id="GO:0005886">
    <property type="term" value="C:plasma membrane"/>
    <property type="evidence" value="ECO:0007669"/>
    <property type="project" value="UniProtKB-SubCell"/>
</dbReference>
<reference evidence="11" key="1">
    <citation type="submission" date="2016-08" db="EMBL/GenBank/DDBJ databases">
        <title>VSG repertoire of Trypanosoma brucei EATRO 1125.</title>
        <authorList>
            <person name="Cross G.A."/>
        </authorList>
    </citation>
    <scope>NUCLEOTIDE SEQUENCE</scope>
    <source>
        <strain evidence="11">EATRO 1125</strain>
    </source>
</reference>
<comment type="function">
    <text evidence="1">VSG forms a coat on the surface of the parasite. The trypanosome evades the immune response of the host by expressing a series of antigenically distinct VSGs from an estimated 1000 VSG genes.</text>
</comment>
<sequence length="323" mass="35145">MTLAQQAWLDLLRDKDKPDTPKEFKADSSNKQTDWPARWDTWKKQAAKILKPADLADLQARHKIQNIKPQKLATLRRRVQNLAAQAKEIKLQVETEAPTTDFLDDKGVQATINKAVYGQEVEPEIGTEVPKVFNNPSGGRTTNCEGGKGSAKATTALAVLTCICAADSSNAGNGAKACTGSALTSQWTANANPTQPVTDELRKLCNRPQASLLTNVRLENKLAVFTTLVKRTTDGSYFGAHESSCDGAGNGACVKYTGLTDTIGDPLTDINWLKDLHELEPKLRQHEETVATHKAAVAQIKALTQLAKRLIYEEDEPEITAAA</sequence>
<evidence type="ECO:0000256" key="8">
    <source>
        <dbReference type="ARBA" id="ARBA00023288"/>
    </source>
</evidence>
<name>A0A1J0RC64_9TRYP</name>
<feature type="compositionally biased region" description="Basic and acidic residues" evidence="9">
    <location>
        <begin position="11"/>
        <end position="28"/>
    </location>
</feature>
<dbReference type="VEuPathDB" id="TriTrypDB:Tb10.v4.0145"/>
<dbReference type="InterPro" id="IPR025932">
    <property type="entry name" value="Trypano_VSG_B_N_dom"/>
</dbReference>
<keyword evidence="4" id="KW-0336">GPI-anchor</keyword>
<keyword evidence="3" id="KW-1003">Cell membrane</keyword>
<keyword evidence="7" id="KW-0325">Glycoprotein</keyword>
<keyword evidence="8" id="KW-0449">Lipoprotein</keyword>
<evidence type="ECO:0000259" key="10">
    <source>
        <dbReference type="Pfam" id="PF13206"/>
    </source>
</evidence>
<comment type="subcellular location">
    <subcellularLocation>
        <location evidence="2">Cell membrane</location>
        <topology evidence="2">Lipid-anchor</topology>
        <topology evidence="2">GPI-anchor</topology>
    </subcellularLocation>
</comment>
<keyword evidence="6" id="KW-0472">Membrane</keyword>
<dbReference type="EMBL" id="KX701501">
    <property type="protein sequence ID" value="APD75457.1"/>
    <property type="molecule type" value="Genomic_DNA"/>
</dbReference>
<dbReference type="GO" id="GO:0098552">
    <property type="term" value="C:side of membrane"/>
    <property type="evidence" value="ECO:0007669"/>
    <property type="project" value="UniProtKB-KW"/>
</dbReference>
<feature type="region of interest" description="Disordered" evidence="9">
    <location>
        <begin position="10"/>
        <end position="33"/>
    </location>
</feature>
<dbReference type="VEuPathDB" id="TriTrypDB:Tb1125.Tb10.v4.0145"/>
<organism evidence="11">
    <name type="scientific">Trypanosoma brucei</name>
    <dbReference type="NCBI Taxonomy" id="5691"/>
    <lineage>
        <taxon>Eukaryota</taxon>
        <taxon>Discoba</taxon>
        <taxon>Euglenozoa</taxon>
        <taxon>Kinetoplastea</taxon>
        <taxon>Metakinetoplastina</taxon>
        <taxon>Trypanosomatida</taxon>
        <taxon>Trypanosomatidae</taxon>
        <taxon>Trypanosoma</taxon>
    </lineage>
</organism>
<evidence type="ECO:0000256" key="5">
    <source>
        <dbReference type="ARBA" id="ARBA00022729"/>
    </source>
</evidence>
<evidence type="ECO:0000313" key="11">
    <source>
        <dbReference type="EMBL" id="APD75457.1"/>
    </source>
</evidence>
<dbReference type="Pfam" id="PF13206">
    <property type="entry name" value="VSG_B"/>
    <property type="match status" value="1"/>
</dbReference>
<accession>A0A1J0RC64</accession>
<keyword evidence="5" id="KW-0732">Signal</keyword>
<protein>
    <submittedName>
        <fullName evidence="11">Variant surface glycoprotein 1125.5362</fullName>
    </submittedName>
</protein>
<feature type="domain" description="Trypanosome variant surface glycoprotein B-type N-terminal" evidence="10">
    <location>
        <begin position="1"/>
        <end position="301"/>
    </location>
</feature>
<evidence type="ECO:0000256" key="4">
    <source>
        <dbReference type="ARBA" id="ARBA00022622"/>
    </source>
</evidence>
<evidence type="ECO:0000256" key="7">
    <source>
        <dbReference type="ARBA" id="ARBA00023180"/>
    </source>
</evidence>
<evidence type="ECO:0000256" key="3">
    <source>
        <dbReference type="ARBA" id="ARBA00022475"/>
    </source>
</evidence>
<evidence type="ECO:0000256" key="2">
    <source>
        <dbReference type="ARBA" id="ARBA00004609"/>
    </source>
</evidence>
<evidence type="ECO:0000256" key="1">
    <source>
        <dbReference type="ARBA" id="ARBA00002523"/>
    </source>
</evidence>
<evidence type="ECO:0000256" key="9">
    <source>
        <dbReference type="SAM" id="MobiDB-lite"/>
    </source>
</evidence>
<proteinExistence type="predicted"/>
<dbReference type="AlphaFoldDB" id="A0A1J0RC64"/>